<name>A0A2I0UFB4_LIMLA</name>
<keyword evidence="2" id="KW-1185">Reference proteome</keyword>
<dbReference type="EMBL" id="KZ505806">
    <property type="protein sequence ID" value="PKU44745.1"/>
    <property type="molecule type" value="Genomic_DNA"/>
</dbReference>
<dbReference type="Proteomes" id="UP000233556">
    <property type="component" value="Unassembled WGS sequence"/>
</dbReference>
<accession>A0A2I0UFB4</accession>
<proteinExistence type="predicted"/>
<sequence length="132" mass="15434">MQYIAKFNVISQLNMSQQCVQVAKKAHSILACTRRRVTSRTREVIVTLYSALVRSHLKHCVQFWVSHYKKDIELLQHVQRRAKLVRGLKHKSYEGHLRELRLVSLKKSRLRGDLITLYNYLKGSCTEVSSPK</sequence>
<organism evidence="1 2">
    <name type="scientific">Limosa lapponica baueri</name>
    <dbReference type="NCBI Taxonomy" id="1758121"/>
    <lineage>
        <taxon>Eukaryota</taxon>
        <taxon>Metazoa</taxon>
        <taxon>Chordata</taxon>
        <taxon>Craniata</taxon>
        <taxon>Vertebrata</taxon>
        <taxon>Euteleostomi</taxon>
        <taxon>Archelosauria</taxon>
        <taxon>Archosauria</taxon>
        <taxon>Dinosauria</taxon>
        <taxon>Saurischia</taxon>
        <taxon>Theropoda</taxon>
        <taxon>Coelurosauria</taxon>
        <taxon>Aves</taxon>
        <taxon>Neognathae</taxon>
        <taxon>Neoaves</taxon>
        <taxon>Charadriiformes</taxon>
        <taxon>Scolopacidae</taxon>
        <taxon>Limosa</taxon>
    </lineage>
</organism>
<dbReference type="OrthoDB" id="276744at2759"/>
<gene>
    <name evidence="1" type="ORF">llap_4955</name>
</gene>
<dbReference type="PANTHER" id="PTHR33332">
    <property type="entry name" value="REVERSE TRANSCRIPTASE DOMAIN-CONTAINING PROTEIN"/>
    <property type="match status" value="1"/>
</dbReference>
<evidence type="ECO:0000313" key="2">
    <source>
        <dbReference type="Proteomes" id="UP000233556"/>
    </source>
</evidence>
<reference evidence="2" key="1">
    <citation type="submission" date="2017-11" db="EMBL/GenBank/DDBJ databases">
        <authorList>
            <person name="Lima N.C."/>
            <person name="Parody-Merino A.M."/>
            <person name="Battley P.F."/>
            <person name="Fidler A.E."/>
            <person name="Prosdocimi F."/>
        </authorList>
    </citation>
    <scope>NUCLEOTIDE SEQUENCE [LARGE SCALE GENOMIC DNA]</scope>
</reference>
<reference evidence="2" key="2">
    <citation type="submission" date="2017-12" db="EMBL/GenBank/DDBJ databases">
        <title>Genome sequence of the Bar-tailed Godwit (Limosa lapponica baueri).</title>
        <authorList>
            <person name="Lima N.C.B."/>
            <person name="Parody-Merino A.M."/>
            <person name="Battley P.F."/>
            <person name="Fidler A.E."/>
            <person name="Prosdocimi F."/>
        </authorList>
    </citation>
    <scope>NUCLEOTIDE SEQUENCE [LARGE SCALE GENOMIC DNA]</scope>
</reference>
<protein>
    <submittedName>
        <fullName evidence="1">Uncharacterized protein</fullName>
    </submittedName>
</protein>
<dbReference type="AlphaFoldDB" id="A0A2I0UFB4"/>
<evidence type="ECO:0000313" key="1">
    <source>
        <dbReference type="EMBL" id="PKU44745.1"/>
    </source>
</evidence>